<accession>A0A9W7W3S3</accession>
<keyword evidence="4" id="KW-1185">Reference proteome</keyword>
<evidence type="ECO:0000313" key="4">
    <source>
        <dbReference type="Proteomes" id="UP001138500"/>
    </source>
</evidence>
<protein>
    <submittedName>
        <fullName evidence="3">Uncharacterized protein</fullName>
    </submittedName>
</protein>
<feature type="signal peptide" evidence="2">
    <location>
        <begin position="1"/>
        <end position="23"/>
    </location>
</feature>
<reference evidence="3 4" key="1">
    <citation type="journal article" date="2018" name="IMA Fungus">
        <title>IMA Genome-F 10: Nine draft genome sequences of Claviceps purpurea s.lat., including C. arundinis, C. humidiphila, and C. cf. spartinae, pseudomolecules for the pitch canker pathogen Fusarium circinatum, draft genome of Davidsoniella eucalypti, Grosmannia galeiformis, Quambalaria eucalypti, and Teratosphaeria destructans.</title>
        <authorList>
            <person name="Wingfield B.D."/>
            <person name="Liu M."/>
            <person name="Nguyen H.D."/>
            <person name="Lane F.A."/>
            <person name="Morgan S.W."/>
            <person name="De Vos L."/>
            <person name="Wilken P.M."/>
            <person name="Duong T.A."/>
            <person name="Aylward J."/>
            <person name="Coetzee M.P."/>
            <person name="Dadej K."/>
            <person name="De Beer Z.W."/>
            <person name="Findlay W."/>
            <person name="Havenga M."/>
            <person name="Kolarik M."/>
            <person name="Menzies J.G."/>
            <person name="Naidoo K."/>
            <person name="Pochopski O."/>
            <person name="Shoukouhi P."/>
            <person name="Santana Q.C."/>
            <person name="Seifert K.A."/>
            <person name="Soal N."/>
            <person name="Steenkamp E.T."/>
            <person name="Tatham C.T."/>
            <person name="van der Nest M.A."/>
            <person name="Wingfield M.J."/>
        </authorList>
    </citation>
    <scope>NUCLEOTIDE SEQUENCE [LARGE SCALE GENOMIC DNA]</scope>
    <source>
        <strain evidence="3">CMW44962</strain>
    </source>
</reference>
<evidence type="ECO:0000313" key="3">
    <source>
        <dbReference type="EMBL" id="KAH9831112.1"/>
    </source>
</evidence>
<keyword evidence="2" id="KW-0732">Signal</keyword>
<feature type="compositionally biased region" description="Basic and acidic residues" evidence="1">
    <location>
        <begin position="274"/>
        <end position="289"/>
    </location>
</feature>
<evidence type="ECO:0000256" key="2">
    <source>
        <dbReference type="SAM" id="SignalP"/>
    </source>
</evidence>
<name>A0A9W7W3S3_9PEZI</name>
<feature type="region of interest" description="Disordered" evidence="1">
    <location>
        <begin position="202"/>
        <end position="289"/>
    </location>
</feature>
<proteinExistence type="predicted"/>
<dbReference type="AlphaFoldDB" id="A0A9W7W3S3"/>
<feature type="chain" id="PRO_5040784110" evidence="2">
    <location>
        <begin position="24"/>
        <end position="289"/>
    </location>
</feature>
<gene>
    <name evidence="3" type="ORF">Tdes44962_MAKER02190</name>
</gene>
<sequence>MAPSPMFKALVRLLLTFPALCMALPMPNGTEVNMDIVDADAKVDGAIIDAKAKGGSKRAALTTENLARLNARQPAHGLGVGSLGVPGGANVAVNPAALPDVTEIHSVGDLETIDLEGDHLQKRKSASSIASSAKSGGSDEGGPDNDIASSAKSGCSDEGGCPEYVQQLKDKEQQRKDQILHDAGIRERAQLTAENLAKHLYAMGQGQRKQKRDKASVKSDPDKWTEGDYSSLASEEADRAKEDKDKRSTASVPDDREKWTESDYSSVASEAADDAAKARKEEQQRTGNY</sequence>
<feature type="compositionally biased region" description="Low complexity" evidence="1">
    <location>
        <begin position="126"/>
        <end position="136"/>
    </location>
</feature>
<reference evidence="3 4" key="2">
    <citation type="journal article" date="2021" name="Curr. Genet.">
        <title>Genetic response to nitrogen starvation in the aggressive Eucalyptus foliar pathogen Teratosphaeria destructans.</title>
        <authorList>
            <person name="Havenga M."/>
            <person name="Wingfield B.D."/>
            <person name="Wingfield M.J."/>
            <person name="Dreyer L.L."/>
            <person name="Roets F."/>
            <person name="Aylward J."/>
        </authorList>
    </citation>
    <scope>NUCLEOTIDE SEQUENCE [LARGE SCALE GENOMIC DNA]</scope>
    <source>
        <strain evidence="3">CMW44962</strain>
    </source>
</reference>
<dbReference type="Proteomes" id="UP001138500">
    <property type="component" value="Unassembled WGS sequence"/>
</dbReference>
<comment type="caution">
    <text evidence="3">The sequence shown here is derived from an EMBL/GenBank/DDBJ whole genome shotgun (WGS) entry which is preliminary data.</text>
</comment>
<evidence type="ECO:0000256" key="1">
    <source>
        <dbReference type="SAM" id="MobiDB-lite"/>
    </source>
</evidence>
<feature type="region of interest" description="Disordered" evidence="1">
    <location>
        <begin position="124"/>
        <end position="162"/>
    </location>
</feature>
<organism evidence="3 4">
    <name type="scientific">Teratosphaeria destructans</name>
    <dbReference type="NCBI Taxonomy" id="418781"/>
    <lineage>
        <taxon>Eukaryota</taxon>
        <taxon>Fungi</taxon>
        <taxon>Dikarya</taxon>
        <taxon>Ascomycota</taxon>
        <taxon>Pezizomycotina</taxon>
        <taxon>Dothideomycetes</taxon>
        <taxon>Dothideomycetidae</taxon>
        <taxon>Mycosphaerellales</taxon>
        <taxon>Teratosphaeriaceae</taxon>
        <taxon>Teratosphaeria</taxon>
    </lineage>
</organism>
<feature type="compositionally biased region" description="Basic and acidic residues" evidence="1">
    <location>
        <begin position="236"/>
        <end position="261"/>
    </location>
</feature>
<dbReference type="EMBL" id="RIBY02001224">
    <property type="protein sequence ID" value="KAH9831112.1"/>
    <property type="molecule type" value="Genomic_DNA"/>
</dbReference>
<feature type="compositionally biased region" description="Basic and acidic residues" evidence="1">
    <location>
        <begin position="213"/>
        <end position="226"/>
    </location>
</feature>